<keyword evidence="1" id="KW-1133">Transmembrane helix</keyword>
<proteinExistence type="predicted"/>
<feature type="transmembrane region" description="Helical" evidence="1">
    <location>
        <begin position="135"/>
        <end position="160"/>
    </location>
</feature>
<dbReference type="AlphaFoldDB" id="A0A7J5B8K6"/>
<gene>
    <name evidence="2" type="ORF">F8O05_12080</name>
</gene>
<dbReference type="OrthoDB" id="4570818at2"/>
<accession>A0A7J5B8K6</accession>
<feature type="transmembrane region" description="Helical" evidence="1">
    <location>
        <begin position="12"/>
        <end position="34"/>
    </location>
</feature>
<dbReference type="RefSeq" id="WP_158052999.1">
    <property type="nucleotide sequence ID" value="NZ_WBKB01000008.1"/>
</dbReference>
<dbReference type="EMBL" id="WBKB01000008">
    <property type="protein sequence ID" value="KAB1641680.1"/>
    <property type="molecule type" value="Genomic_DNA"/>
</dbReference>
<sequence>MFSDFVPQLQAFVEGLPPVVQFLGVALISAIPFVESYFGSAVGVLAGLPAPLAVSAAVVGNLTTMLLMVFGASAVRQRATANRAPVEPSRRQERIRRMLDRWGVPVVSLAGQTVLPSQIVAGTMVSLGAKRNRVIGWQVVSIILWGGIFATLATMGMLAFA</sequence>
<comment type="caution">
    <text evidence="2">The sequence shown here is derived from an EMBL/GenBank/DDBJ whole genome shotgun (WGS) entry which is preliminary data.</text>
</comment>
<keyword evidence="1" id="KW-0472">Membrane</keyword>
<keyword evidence="1" id="KW-0812">Transmembrane</keyword>
<reference evidence="2 3" key="1">
    <citation type="submission" date="2019-09" db="EMBL/GenBank/DDBJ databases">
        <title>Phylogeny of genus Pseudoclavibacter and closely related genus.</title>
        <authorList>
            <person name="Li Y."/>
        </authorList>
    </citation>
    <scope>NUCLEOTIDE SEQUENCE [LARGE SCALE GENOMIC DNA]</scope>
    <source>
        <strain evidence="2 3">KCTC 13959</strain>
    </source>
</reference>
<evidence type="ECO:0000313" key="2">
    <source>
        <dbReference type="EMBL" id="KAB1641680.1"/>
    </source>
</evidence>
<name>A0A7J5B8K6_9MICO</name>
<feature type="transmembrane region" description="Helical" evidence="1">
    <location>
        <begin position="54"/>
        <end position="75"/>
    </location>
</feature>
<evidence type="ECO:0000256" key="1">
    <source>
        <dbReference type="SAM" id="Phobius"/>
    </source>
</evidence>
<evidence type="ECO:0008006" key="4">
    <source>
        <dbReference type="Google" id="ProtNLM"/>
    </source>
</evidence>
<dbReference type="Proteomes" id="UP000433493">
    <property type="component" value="Unassembled WGS sequence"/>
</dbReference>
<organism evidence="2 3">
    <name type="scientific">Gulosibacter chungangensis</name>
    <dbReference type="NCBI Taxonomy" id="979746"/>
    <lineage>
        <taxon>Bacteria</taxon>
        <taxon>Bacillati</taxon>
        <taxon>Actinomycetota</taxon>
        <taxon>Actinomycetes</taxon>
        <taxon>Micrococcales</taxon>
        <taxon>Microbacteriaceae</taxon>
        <taxon>Gulosibacter</taxon>
    </lineage>
</organism>
<keyword evidence="3" id="KW-1185">Reference proteome</keyword>
<evidence type="ECO:0000313" key="3">
    <source>
        <dbReference type="Proteomes" id="UP000433493"/>
    </source>
</evidence>
<protein>
    <recommendedName>
        <fullName evidence="4">Small multidrug efflux protein</fullName>
    </recommendedName>
</protein>